<feature type="transmembrane region" description="Helical" evidence="7">
    <location>
        <begin position="41"/>
        <end position="64"/>
    </location>
</feature>
<dbReference type="AlphaFoldDB" id="A0A9P4HZP3"/>
<feature type="domain" description="Rhodopsin" evidence="8">
    <location>
        <begin position="25"/>
        <end position="265"/>
    </location>
</feature>
<feature type="transmembrane region" description="Helical" evidence="7">
    <location>
        <begin position="201"/>
        <end position="221"/>
    </location>
</feature>
<sequence length="362" mass="40149">MEDRGQQVLAIAITFFVLTWIVVLLRVYVRAILLKSFGSDDWVMVLALLSFTAYLICQIGGVIHGTGQLDKDLSAADKESALRYWYFCELFYAISSASLKVAIGLFLLRIAVRRSHVIIIQMINVSSVLFSFAYLCVFAFQCTPIQTFWTIKPNNPHCFPRDTVSSFTYAASALASVADWTFGTLPAFIVWDLQMNTRTKFVVVGILGFAAIGSTATLVRIPSIKGLRATHDFLYTSSDIAIWSTIEPGIGITAACIATLRPLLKHLLYRTGLSSDERTNTNPWPSNGQTRTGYVRSLSLSHNLNHLRPDVDSGTTTTITGRGDKNWHDETDADSEEHIFTGAGDTNLRNLYVSKSVKVTRV</sequence>
<evidence type="ECO:0000313" key="9">
    <source>
        <dbReference type="EMBL" id="KAF2092256.1"/>
    </source>
</evidence>
<comment type="similarity">
    <text evidence="5">Belongs to the SAT4 family.</text>
</comment>
<keyword evidence="2 7" id="KW-0812">Transmembrane</keyword>
<evidence type="ECO:0000256" key="2">
    <source>
        <dbReference type="ARBA" id="ARBA00022692"/>
    </source>
</evidence>
<evidence type="ECO:0000256" key="5">
    <source>
        <dbReference type="ARBA" id="ARBA00038359"/>
    </source>
</evidence>
<keyword evidence="4 7" id="KW-0472">Membrane</keyword>
<proteinExistence type="inferred from homology"/>
<name>A0A9P4HZP3_9PEZI</name>
<dbReference type="Pfam" id="PF20684">
    <property type="entry name" value="Fung_rhodopsin"/>
    <property type="match status" value="1"/>
</dbReference>
<comment type="subcellular location">
    <subcellularLocation>
        <location evidence="1">Membrane</location>
        <topology evidence="1">Multi-pass membrane protein</topology>
    </subcellularLocation>
</comment>
<evidence type="ECO:0000256" key="6">
    <source>
        <dbReference type="SAM" id="MobiDB-lite"/>
    </source>
</evidence>
<comment type="caution">
    <text evidence="9">The sequence shown here is derived from an EMBL/GenBank/DDBJ whole genome shotgun (WGS) entry which is preliminary data.</text>
</comment>
<dbReference type="InterPro" id="IPR049326">
    <property type="entry name" value="Rhodopsin_dom_fungi"/>
</dbReference>
<dbReference type="Proteomes" id="UP000799776">
    <property type="component" value="Unassembled WGS sequence"/>
</dbReference>
<protein>
    <recommendedName>
        <fullName evidence="8">Rhodopsin domain-containing protein</fullName>
    </recommendedName>
</protein>
<evidence type="ECO:0000313" key="10">
    <source>
        <dbReference type="Proteomes" id="UP000799776"/>
    </source>
</evidence>
<feature type="transmembrane region" description="Helical" evidence="7">
    <location>
        <begin position="84"/>
        <end position="108"/>
    </location>
</feature>
<feature type="transmembrane region" description="Helical" evidence="7">
    <location>
        <begin position="128"/>
        <end position="149"/>
    </location>
</feature>
<evidence type="ECO:0000256" key="3">
    <source>
        <dbReference type="ARBA" id="ARBA00022989"/>
    </source>
</evidence>
<feature type="transmembrane region" description="Helical" evidence="7">
    <location>
        <begin position="241"/>
        <end position="260"/>
    </location>
</feature>
<feature type="transmembrane region" description="Helical" evidence="7">
    <location>
        <begin position="169"/>
        <end position="189"/>
    </location>
</feature>
<keyword evidence="3 7" id="KW-1133">Transmembrane helix</keyword>
<dbReference type="PANTHER" id="PTHR33048">
    <property type="entry name" value="PTH11-LIKE INTEGRAL MEMBRANE PROTEIN (AFU_ORTHOLOGUE AFUA_5G11245)"/>
    <property type="match status" value="1"/>
</dbReference>
<organism evidence="9 10">
    <name type="scientific">Saccharata proteae CBS 121410</name>
    <dbReference type="NCBI Taxonomy" id="1314787"/>
    <lineage>
        <taxon>Eukaryota</taxon>
        <taxon>Fungi</taxon>
        <taxon>Dikarya</taxon>
        <taxon>Ascomycota</taxon>
        <taxon>Pezizomycotina</taxon>
        <taxon>Dothideomycetes</taxon>
        <taxon>Dothideomycetes incertae sedis</taxon>
        <taxon>Botryosphaeriales</taxon>
        <taxon>Saccharataceae</taxon>
        <taxon>Saccharata</taxon>
    </lineage>
</organism>
<evidence type="ECO:0000256" key="1">
    <source>
        <dbReference type="ARBA" id="ARBA00004141"/>
    </source>
</evidence>
<dbReference type="PANTHER" id="PTHR33048:SF96">
    <property type="entry name" value="INTEGRAL MEMBRANE PROTEIN"/>
    <property type="match status" value="1"/>
</dbReference>
<evidence type="ECO:0000259" key="8">
    <source>
        <dbReference type="Pfam" id="PF20684"/>
    </source>
</evidence>
<accession>A0A9P4HZP3</accession>
<dbReference type="OrthoDB" id="3923077at2759"/>
<keyword evidence="10" id="KW-1185">Reference proteome</keyword>
<reference evidence="9" key="1">
    <citation type="journal article" date="2020" name="Stud. Mycol.">
        <title>101 Dothideomycetes genomes: a test case for predicting lifestyles and emergence of pathogens.</title>
        <authorList>
            <person name="Haridas S."/>
            <person name="Albert R."/>
            <person name="Binder M."/>
            <person name="Bloem J."/>
            <person name="Labutti K."/>
            <person name="Salamov A."/>
            <person name="Andreopoulos B."/>
            <person name="Baker S."/>
            <person name="Barry K."/>
            <person name="Bills G."/>
            <person name="Bluhm B."/>
            <person name="Cannon C."/>
            <person name="Castanera R."/>
            <person name="Culley D."/>
            <person name="Daum C."/>
            <person name="Ezra D."/>
            <person name="Gonzalez J."/>
            <person name="Henrissat B."/>
            <person name="Kuo A."/>
            <person name="Liang C."/>
            <person name="Lipzen A."/>
            <person name="Lutzoni F."/>
            <person name="Magnuson J."/>
            <person name="Mondo S."/>
            <person name="Nolan M."/>
            <person name="Ohm R."/>
            <person name="Pangilinan J."/>
            <person name="Park H.-J."/>
            <person name="Ramirez L."/>
            <person name="Alfaro M."/>
            <person name="Sun H."/>
            <person name="Tritt A."/>
            <person name="Yoshinaga Y."/>
            <person name="Zwiers L.-H."/>
            <person name="Turgeon B."/>
            <person name="Goodwin S."/>
            <person name="Spatafora J."/>
            <person name="Crous P."/>
            <person name="Grigoriev I."/>
        </authorList>
    </citation>
    <scope>NUCLEOTIDE SEQUENCE</scope>
    <source>
        <strain evidence="9">CBS 121410</strain>
    </source>
</reference>
<feature type="transmembrane region" description="Helical" evidence="7">
    <location>
        <begin position="6"/>
        <end position="29"/>
    </location>
</feature>
<feature type="region of interest" description="Disordered" evidence="6">
    <location>
        <begin position="311"/>
        <end position="332"/>
    </location>
</feature>
<dbReference type="GO" id="GO:0016020">
    <property type="term" value="C:membrane"/>
    <property type="evidence" value="ECO:0007669"/>
    <property type="project" value="UniProtKB-SubCell"/>
</dbReference>
<gene>
    <name evidence="9" type="ORF">K490DRAFT_61696</name>
</gene>
<evidence type="ECO:0000256" key="7">
    <source>
        <dbReference type="SAM" id="Phobius"/>
    </source>
</evidence>
<dbReference type="EMBL" id="ML978711">
    <property type="protein sequence ID" value="KAF2092256.1"/>
    <property type="molecule type" value="Genomic_DNA"/>
</dbReference>
<dbReference type="InterPro" id="IPR052337">
    <property type="entry name" value="SAT4-like"/>
</dbReference>
<evidence type="ECO:0000256" key="4">
    <source>
        <dbReference type="ARBA" id="ARBA00023136"/>
    </source>
</evidence>